<dbReference type="PANTHER" id="PTHR46250">
    <property type="entry name" value="MYB/SANT-LIKE DNA-BINDING DOMAIN PROTEIN-RELATED"/>
    <property type="match status" value="1"/>
</dbReference>
<dbReference type="GeneID" id="125423783"/>
<name>A0ABM3ISY4_ZIZJJ</name>
<sequence length="262" mass="29264">MGGLKATKLRLQAELLKKLEPVPEYLVDERWKLFKKELPFRHGYEEVLEGKLSAELLNSRLKAKPHIESRLKTLKNDFQTVHEMLTGTNTSGFGWDDVRKFVTAEDASHIKAASFKNKSFPLYEDLSIVYAKDHANGKNAESPINVAENLDMEGKGNDDIEKNGKDAESPINVAENLDMEGKGNDDIEKNAKDEYTNLGEDLQTLQTGKGEGLSSRKRKKRDKGKENIMEAMKEVASLLGSQLKDVLDKLSKADIGTIASEN</sequence>
<organism evidence="2 3">
    <name type="scientific">Ziziphus jujuba</name>
    <name type="common">Chinese jujube</name>
    <name type="synonym">Ziziphus sativa</name>
    <dbReference type="NCBI Taxonomy" id="326968"/>
    <lineage>
        <taxon>Eukaryota</taxon>
        <taxon>Viridiplantae</taxon>
        <taxon>Streptophyta</taxon>
        <taxon>Embryophyta</taxon>
        <taxon>Tracheophyta</taxon>
        <taxon>Spermatophyta</taxon>
        <taxon>Magnoliopsida</taxon>
        <taxon>eudicotyledons</taxon>
        <taxon>Gunneridae</taxon>
        <taxon>Pentapetalae</taxon>
        <taxon>rosids</taxon>
        <taxon>fabids</taxon>
        <taxon>Rosales</taxon>
        <taxon>Rhamnaceae</taxon>
        <taxon>Paliureae</taxon>
        <taxon>Ziziphus</taxon>
    </lineage>
</organism>
<dbReference type="PANTHER" id="PTHR46250:SF15">
    <property type="entry name" value="OS01G0523800 PROTEIN"/>
    <property type="match status" value="1"/>
</dbReference>
<reference evidence="3" key="1">
    <citation type="submission" date="2025-08" db="UniProtKB">
        <authorList>
            <consortium name="RefSeq"/>
        </authorList>
    </citation>
    <scope>IDENTIFICATION</scope>
    <source>
        <tissue evidence="3">Seedling</tissue>
    </source>
</reference>
<keyword evidence="2" id="KW-1185">Reference proteome</keyword>
<proteinExistence type="predicted"/>
<dbReference type="RefSeq" id="XP_048334884.1">
    <property type="nucleotide sequence ID" value="XM_048478927.1"/>
</dbReference>
<accession>A0ABM3ISY4</accession>
<protein>
    <submittedName>
        <fullName evidence="3">Uncharacterized protein At2g29880-like</fullName>
    </submittedName>
</protein>
<gene>
    <name evidence="3" type="primary">LOC125423783</name>
</gene>
<evidence type="ECO:0000313" key="3">
    <source>
        <dbReference type="RefSeq" id="XP_048334884.1"/>
    </source>
</evidence>
<dbReference type="Proteomes" id="UP001652623">
    <property type="component" value="Chromosome 7"/>
</dbReference>
<evidence type="ECO:0000313" key="2">
    <source>
        <dbReference type="Proteomes" id="UP001652623"/>
    </source>
</evidence>
<feature type="region of interest" description="Disordered" evidence="1">
    <location>
        <begin position="200"/>
        <end position="226"/>
    </location>
</feature>
<evidence type="ECO:0000256" key="1">
    <source>
        <dbReference type="SAM" id="MobiDB-lite"/>
    </source>
</evidence>